<gene>
    <name evidence="8" type="ORF">V6243_14490</name>
</gene>
<dbReference type="InterPro" id="IPR036188">
    <property type="entry name" value="FAD/NAD-bd_sf"/>
</dbReference>
<protein>
    <submittedName>
        <fullName evidence="8">FAD-dependent oxidoreductase</fullName>
    </submittedName>
</protein>
<evidence type="ECO:0000256" key="4">
    <source>
        <dbReference type="ARBA" id="ARBA00022827"/>
    </source>
</evidence>
<keyword evidence="5" id="KW-0560">Oxidoreductase</keyword>
<reference evidence="8 9" key="1">
    <citation type="submission" date="2024-02" db="EMBL/GenBank/DDBJ databases">
        <title>Bacteria isolated from the canopy kelp, Nereocystis luetkeana.</title>
        <authorList>
            <person name="Pfister C.A."/>
            <person name="Younker I.T."/>
            <person name="Light S.H."/>
        </authorList>
    </citation>
    <scope>NUCLEOTIDE SEQUENCE [LARGE SCALE GENOMIC DNA]</scope>
    <source>
        <strain evidence="8 9">TI.5.07</strain>
    </source>
</reference>
<name>A0ABU9GIT3_COBMA</name>
<evidence type="ECO:0000313" key="9">
    <source>
        <dbReference type="Proteomes" id="UP001378242"/>
    </source>
</evidence>
<feature type="domain" description="FAD/NAD(P)-binding" evidence="7">
    <location>
        <begin position="13"/>
        <end position="366"/>
    </location>
</feature>
<sequence length="473" mass="50669">METHDSQRTRDADIVIVGGGAGGLELAVRLAKAGHKDVLLIDRDTSHVWKPRLHEIAAGLGRRQVDELGYAGLAEQWGFRFECGTLEGVDPEQRQITLAAIPGREDDATAEVPVRVRGYRQLVLALGGVTPDMGVEGVLEHACLLDSPEDAERIAERFSRGLLANHVAMETATTGDADVSATQDGAQGGAKDGAQESPGRPYQVVIVGSGATGVELAAYLHEARGRHDAPAPKDSRVEITILEATETFMPGVSEELREAIHQRLEAQGINIELSRQVAKVSPGSVEISEGDESVTREADLVVWAAGRVGPAIVEEIEGLASNKKRQWKVTPGLQCLEQEAIFALGDCACIDEAPLPPTAQVASEQAEFLAEELPRRQQGEAAQVFEFKDRGTLLSLARAGSVGELGGKLSGKLSHAQGNDGHEDLQVRGRFARAAYQGLQRQHQFLLLGPLKGSAEVVSDVLRHAMGPRLKVH</sequence>
<keyword evidence="3" id="KW-0285">Flavoprotein</keyword>
<proteinExistence type="inferred from homology"/>
<evidence type="ECO:0000256" key="1">
    <source>
        <dbReference type="ARBA" id="ARBA00001974"/>
    </source>
</evidence>
<comment type="caution">
    <text evidence="8">The sequence shown here is derived from an EMBL/GenBank/DDBJ whole genome shotgun (WGS) entry which is preliminary data.</text>
</comment>
<evidence type="ECO:0000256" key="6">
    <source>
        <dbReference type="SAM" id="MobiDB-lite"/>
    </source>
</evidence>
<dbReference type="PRINTS" id="PR00411">
    <property type="entry name" value="PNDRDTASEI"/>
</dbReference>
<comment type="cofactor">
    <cofactor evidence="1">
        <name>FAD</name>
        <dbReference type="ChEBI" id="CHEBI:57692"/>
    </cofactor>
</comment>
<comment type="similarity">
    <text evidence="2">Belongs to the NADH dehydrogenase family.</text>
</comment>
<dbReference type="PANTHER" id="PTHR42913:SF3">
    <property type="entry name" value="64 KDA MITOCHONDRIAL NADH DEHYDROGENASE (EUROFUNG)"/>
    <property type="match status" value="1"/>
</dbReference>
<organism evidence="8 9">
    <name type="scientific">Cobetia marina</name>
    <name type="common">Deleya marina</name>
    <dbReference type="NCBI Taxonomy" id="28258"/>
    <lineage>
        <taxon>Bacteria</taxon>
        <taxon>Pseudomonadati</taxon>
        <taxon>Pseudomonadota</taxon>
        <taxon>Gammaproteobacteria</taxon>
        <taxon>Oceanospirillales</taxon>
        <taxon>Halomonadaceae</taxon>
        <taxon>Cobetia</taxon>
    </lineage>
</organism>
<evidence type="ECO:0000313" key="8">
    <source>
        <dbReference type="EMBL" id="MEL0618034.1"/>
    </source>
</evidence>
<feature type="region of interest" description="Disordered" evidence="6">
    <location>
        <begin position="174"/>
        <end position="200"/>
    </location>
</feature>
<dbReference type="InterPro" id="IPR051169">
    <property type="entry name" value="NADH-Q_oxidoreductase"/>
</dbReference>
<accession>A0ABU9GIT3</accession>
<evidence type="ECO:0000256" key="2">
    <source>
        <dbReference type="ARBA" id="ARBA00005272"/>
    </source>
</evidence>
<keyword evidence="4" id="KW-0274">FAD</keyword>
<dbReference type="EMBL" id="JBAKAP010000018">
    <property type="protein sequence ID" value="MEL0618034.1"/>
    <property type="molecule type" value="Genomic_DNA"/>
</dbReference>
<evidence type="ECO:0000256" key="3">
    <source>
        <dbReference type="ARBA" id="ARBA00022630"/>
    </source>
</evidence>
<dbReference type="InterPro" id="IPR023753">
    <property type="entry name" value="FAD/NAD-binding_dom"/>
</dbReference>
<keyword evidence="9" id="KW-1185">Reference proteome</keyword>
<dbReference type="PANTHER" id="PTHR42913">
    <property type="entry name" value="APOPTOSIS-INDUCING FACTOR 1"/>
    <property type="match status" value="1"/>
</dbReference>
<dbReference type="PRINTS" id="PR00368">
    <property type="entry name" value="FADPNR"/>
</dbReference>
<dbReference type="Proteomes" id="UP001378242">
    <property type="component" value="Unassembled WGS sequence"/>
</dbReference>
<dbReference type="Pfam" id="PF07992">
    <property type="entry name" value="Pyr_redox_2"/>
    <property type="match status" value="1"/>
</dbReference>
<dbReference type="Gene3D" id="3.50.50.100">
    <property type="match status" value="1"/>
</dbReference>
<dbReference type="SUPFAM" id="SSF51905">
    <property type="entry name" value="FAD/NAD(P)-binding domain"/>
    <property type="match status" value="1"/>
</dbReference>
<evidence type="ECO:0000259" key="7">
    <source>
        <dbReference type="Pfam" id="PF07992"/>
    </source>
</evidence>
<dbReference type="RefSeq" id="WP_341542718.1">
    <property type="nucleotide sequence ID" value="NZ_JBAKAP010000018.1"/>
</dbReference>
<evidence type="ECO:0000256" key="5">
    <source>
        <dbReference type="ARBA" id="ARBA00023002"/>
    </source>
</evidence>